<organism evidence="1">
    <name type="scientific">Arundo donax</name>
    <name type="common">Giant reed</name>
    <name type="synonym">Donax arundinaceus</name>
    <dbReference type="NCBI Taxonomy" id="35708"/>
    <lineage>
        <taxon>Eukaryota</taxon>
        <taxon>Viridiplantae</taxon>
        <taxon>Streptophyta</taxon>
        <taxon>Embryophyta</taxon>
        <taxon>Tracheophyta</taxon>
        <taxon>Spermatophyta</taxon>
        <taxon>Magnoliopsida</taxon>
        <taxon>Liliopsida</taxon>
        <taxon>Poales</taxon>
        <taxon>Poaceae</taxon>
        <taxon>PACMAD clade</taxon>
        <taxon>Arundinoideae</taxon>
        <taxon>Arundineae</taxon>
        <taxon>Arundo</taxon>
    </lineage>
</organism>
<evidence type="ECO:0000313" key="1">
    <source>
        <dbReference type="EMBL" id="JAE02000.1"/>
    </source>
</evidence>
<dbReference type="AlphaFoldDB" id="A0A0A9EMN9"/>
<dbReference type="EMBL" id="GBRH01195896">
    <property type="protein sequence ID" value="JAE02000.1"/>
    <property type="molecule type" value="Transcribed_RNA"/>
</dbReference>
<protein>
    <submittedName>
        <fullName evidence="1">Uncharacterized protein</fullName>
    </submittedName>
</protein>
<reference evidence="1" key="1">
    <citation type="submission" date="2014-09" db="EMBL/GenBank/DDBJ databases">
        <authorList>
            <person name="Magalhaes I.L.F."/>
            <person name="Oliveira U."/>
            <person name="Santos F.R."/>
            <person name="Vidigal T.H.D.A."/>
            <person name="Brescovit A.D."/>
            <person name="Santos A.J."/>
        </authorList>
    </citation>
    <scope>NUCLEOTIDE SEQUENCE</scope>
    <source>
        <tissue evidence="1">Shoot tissue taken approximately 20 cm above the soil surface</tissue>
    </source>
</reference>
<name>A0A0A9EMN9_ARUDO</name>
<sequence>MKFSLHSMLQKALSPLQLKHVIPDIKQQSTESQVY</sequence>
<proteinExistence type="predicted"/>
<accession>A0A0A9EMN9</accession>
<reference evidence="1" key="2">
    <citation type="journal article" date="2015" name="Data Brief">
        <title>Shoot transcriptome of the giant reed, Arundo donax.</title>
        <authorList>
            <person name="Barrero R.A."/>
            <person name="Guerrero F.D."/>
            <person name="Moolhuijzen P."/>
            <person name="Goolsby J.A."/>
            <person name="Tidwell J."/>
            <person name="Bellgard S.E."/>
            <person name="Bellgard M.I."/>
        </authorList>
    </citation>
    <scope>NUCLEOTIDE SEQUENCE</scope>
    <source>
        <tissue evidence="1">Shoot tissue taken approximately 20 cm above the soil surface</tissue>
    </source>
</reference>